<feature type="compositionally biased region" description="Basic and acidic residues" evidence="1">
    <location>
        <begin position="55"/>
        <end position="71"/>
    </location>
</feature>
<dbReference type="Proteomes" id="UP000887581">
    <property type="component" value="Unplaced"/>
</dbReference>
<organism evidence="3 4">
    <name type="scientific">Setaria digitata</name>
    <dbReference type="NCBI Taxonomy" id="48799"/>
    <lineage>
        <taxon>Eukaryota</taxon>
        <taxon>Metazoa</taxon>
        <taxon>Ecdysozoa</taxon>
        <taxon>Nematoda</taxon>
        <taxon>Chromadorea</taxon>
        <taxon>Rhabditida</taxon>
        <taxon>Spirurina</taxon>
        <taxon>Spiruromorpha</taxon>
        <taxon>Filarioidea</taxon>
        <taxon>Setariidae</taxon>
        <taxon>Setaria</taxon>
    </lineage>
</organism>
<feature type="compositionally biased region" description="Basic and acidic residues" evidence="1">
    <location>
        <begin position="30"/>
        <end position="45"/>
    </location>
</feature>
<evidence type="ECO:0000256" key="1">
    <source>
        <dbReference type="SAM" id="MobiDB-lite"/>
    </source>
</evidence>
<keyword evidence="3" id="KW-1185">Reference proteome</keyword>
<name>A0A915Q5H7_9BILA</name>
<feature type="compositionally biased region" description="Basic and acidic residues" evidence="1">
    <location>
        <begin position="212"/>
        <end position="225"/>
    </location>
</feature>
<dbReference type="AlphaFoldDB" id="A0A915Q5H7"/>
<protein>
    <submittedName>
        <fullName evidence="4">Uncharacterized protein</fullName>
    </submittedName>
</protein>
<evidence type="ECO:0000313" key="4">
    <source>
        <dbReference type="WBParaSite" id="sdigi.contig8.g982.t1"/>
    </source>
</evidence>
<evidence type="ECO:0000256" key="2">
    <source>
        <dbReference type="SAM" id="SignalP"/>
    </source>
</evidence>
<accession>A0A915Q5H7</accession>
<feature type="compositionally biased region" description="Basic and acidic residues" evidence="1">
    <location>
        <begin position="139"/>
        <end position="156"/>
    </location>
</feature>
<evidence type="ECO:0000313" key="3">
    <source>
        <dbReference type="Proteomes" id="UP000887581"/>
    </source>
</evidence>
<feature type="compositionally biased region" description="Basic and acidic residues" evidence="1">
    <location>
        <begin position="83"/>
        <end position="126"/>
    </location>
</feature>
<keyword evidence="2" id="KW-0732">Signal</keyword>
<feature type="region of interest" description="Disordered" evidence="1">
    <location>
        <begin position="28"/>
        <end position="243"/>
    </location>
</feature>
<feature type="compositionally biased region" description="Basic and acidic residues" evidence="1">
    <location>
        <begin position="167"/>
        <end position="205"/>
    </location>
</feature>
<feature type="chain" id="PRO_5038030977" evidence="2">
    <location>
        <begin position="28"/>
        <end position="284"/>
    </location>
</feature>
<reference evidence="4" key="1">
    <citation type="submission" date="2022-11" db="UniProtKB">
        <authorList>
            <consortium name="WormBaseParasite"/>
        </authorList>
    </citation>
    <scope>IDENTIFICATION</scope>
</reference>
<sequence length="284" mass="31798">MEQICIDKVILFQLSAIIVISLLQCSSKRPQVENKDKDEKKETAKNTHPAVVAEEQARDKHDKSSSPDEKNVAVPEQHNSPAEADKEKVRLKEMEEKRIEEIKPKIMKRNAKEERIAKGKETRGKGDYPTMDDVLSDWDSEKDGKKKDKEDGDQKSRLNTNLEDVEEVKKNEDQKAESGDGEKKGEKKEGEKKEVESKDKDDDGGKSSVKGSKRDSKRGSAKVDKTAGSQVPPLNPCSNFLQPLQDTPVPEKMLLQLFREASSCSVGEGDMLLSVHHVVIGSYQ</sequence>
<dbReference type="WBParaSite" id="sdigi.contig8.g982.t1">
    <property type="protein sequence ID" value="sdigi.contig8.g982.t1"/>
    <property type="gene ID" value="sdigi.contig8.g982"/>
</dbReference>
<feature type="signal peptide" evidence="2">
    <location>
        <begin position="1"/>
        <end position="27"/>
    </location>
</feature>
<proteinExistence type="predicted"/>